<dbReference type="InterPro" id="IPR012341">
    <property type="entry name" value="6hp_glycosidase-like_sf"/>
</dbReference>
<dbReference type="PATRIC" id="fig|172049.5.peg.844"/>
<sequence length="637" mass="72684">MSVIISYNGAFVVTRQNGDMKDNYDGFYILDTRFLKGVKLRLNKDGVLIGSSQDGPRKAYSHFSIEDKVVLLRKREIKNNWAYREELQFYNTSNGKIDLRIEYVFKVPIEDIFEVRKFGGQRIRRRIKSSLGKEGEYSYSGKDRIKRNLKIKTNMRIEKGLAFAEITLEPFKKEILYLEFTPQISKEELEVFLTEKSPILSNVVSTNLTWLDRTFEGAIEDLTALTAYTNYGMVPFAGIPYYACPFGRDSIITSWFLLPYYPQYAEGTLKFFAKIQGKQFNPVNEEEPGKIPHEFRFGELSHSRKMPFAPYYGTVDATPLYVILAAEYLRWTGDRNLIEELKPNLTAAVEWILRRLREGGGYIRYKGGFLANQGWKDSIEGIPTEDGTHTKPPVALVEVQGYAYKALVDAASLGLTSLDSKMLEKEAKALKRRFNRDFWCNGFYALALDGDNVPSKVVSSNMGHLLFTRITEYQKEIAERLFEEDMFSGWGIRTLSSNEKAYNPFSYHNGSIWPHDNAIIALGLASIGEKEKAKTLSEAIFKAAKFLPNSQLPELYSGLESEYPLLCPRANAPQAWSAASVFAFLTALLGLRVEKELALSPLLPEDIRVSVLIRFKGKPYLIEAQNREVVRFEEQNI</sequence>
<proteinExistence type="predicted"/>
<feature type="domain" description="Glycogen debranching enzyme C-terminal" evidence="1">
    <location>
        <begin position="236"/>
        <end position="581"/>
    </location>
</feature>
<name>A0A101EN15_9EURY</name>
<dbReference type="InterPro" id="IPR032790">
    <property type="entry name" value="GDE_C"/>
</dbReference>
<dbReference type="Proteomes" id="UP000053911">
    <property type="component" value="Unassembled WGS sequence"/>
</dbReference>
<gene>
    <name evidence="3" type="ORF">XD54_0286</name>
</gene>
<dbReference type="SUPFAM" id="SSF48208">
    <property type="entry name" value="Six-hairpin glycosidases"/>
    <property type="match status" value="1"/>
</dbReference>
<organism evidence="3 4">
    <name type="scientific">Thermococcus sibiricus</name>
    <dbReference type="NCBI Taxonomy" id="172049"/>
    <lineage>
        <taxon>Archaea</taxon>
        <taxon>Methanobacteriati</taxon>
        <taxon>Methanobacteriota</taxon>
        <taxon>Thermococci</taxon>
        <taxon>Thermococcales</taxon>
        <taxon>Thermococcaceae</taxon>
        <taxon>Thermococcus</taxon>
    </lineage>
</organism>
<dbReference type="GO" id="GO:0005975">
    <property type="term" value="P:carbohydrate metabolic process"/>
    <property type="evidence" value="ECO:0007669"/>
    <property type="project" value="InterPro"/>
</dbReference>
<dbReference type="InterPro" id="IPR032856">
    <property type="entry name" value="GDE_N_bis"/>
</dbReference>
<evidence type="ECO:0000313" key="3">
    <source>
        <dbReference type="EMBL" id="KUK18372.1"/>
    </source>
</evidence>
<dbReference type="RefSeq" id="WP_015848651.1">
    <property type="nucleotide sequence ID" value="NZ_LGFD01000004.1"/>
</dbReference>
<dbReference type="GeneID" id="8095341"/>
<feature type="domain" description="Putative glycogen debranching enzyme N-terminal" evidence="2">
    <location>
        <begin position="7"/>
        <end position="172"/>
    </location>
</feature>
<protein>
    <submittedName>
        <fullName evidence="3">Glycogen debranching enzyme</fullName>
    </submittedName>
</protein>
<accession>A0A101EN15</accession>
<dbReference type="Pfam" id="PF14742">
    <property type="entry name" value="GDE_N_bis"/>
    <property type="match status" value="1"/>
</dbReference>
<dbReference type="EMBL" id="LGFD01000004">
    <property type="protein sequence ID" value="KUK18372.1"/>
    <property type="molecule type" value="Genomic_DNA"/>
</dbReference>
<dbReference type="Pfam" id="PF06202">
    <property type="entry name" value="GDE_C"/>
    <property type="match status" value="1"/>
</dbReference>
<comment type="caution">
    <text evidence="3">The sequence shown here is derived from an EMBL/GenBank/DDBJ whole genome shotgun (WGS) entry which is preliminary data.</text>
</comment>
<evidence type="ECO:0000259" key="1">
    <source>
        <dbReference type="Pfam" id="PF06202"/>
    </source>
</evidence>
<dbReference type="AlphaFoldDB" id="A0A101EN15"/>
<evidence type="ECO:0000259" key="2">
    <source>
        <dbReference type="Pfam" id="PF14742"/>
    </source>
</evidence>
<evidence type="ECO:0000313" key="4">
    <source>
        <dbReference type="Proteomes" id="UP000053911"/>
    </source>
</evidence>
<dbReference type="Gene3D" id="1.50.10.10">
    <property type="match status" value="1"/>
</dbReference>
<reference evidence="4" key="1">
    <citation type="journal article" date="2015" name="MBio">
        <title>Genome-Resolved Metagenomic Analysis Reveals Roles for Candidate Phyla and Other Microbial Community Members in Biogeochemical Transformations in Oil Reservoirs.</title>
        <authorList>
            <person name="Hu P."/>
            <person name="Tom L."/>
            <person name="Singh A."/>
            <person name="Thomas B.C."/>
            <person name="Baker B.J."/>
            <person name="Piceno Y.M."/>
            <person name="Andersen G.L."/>
            <person name="Banfield J.F."/>
        </authorList>
    </citation>
    <scope>NUCLEOTIDE SEQUENCE [LARGE SCALE GENOMIC DNA]</scope>
</reference>
<dbReference type="InterPro" id="IPR008928">
    <property type="entry name" value="6-hairpin_glycosidase_sf"/>
</dbReference>
<dbReference type="OMA" id="PIEDIFQ"/>